<reference evidence="2 3" key="1">
    <citation type="submission" date="2022-06" db="EMBL/GenBank/DDBJ databases">
        <title>Halogeometricum sp. a new haloarchaeum isolate from saline soil.</title>
        <authorList>
            <person name="Strakova D."/>
            <person name="Galisteo C."/>
            <person name="Sanchez-Porro C."/>
            <person name="Ventosa A."/>
        </authorList>
    </citation>
    <scope>NUCLEOTIDE SEQUENCE [LARGE SCALE GENOMIC DNA]</scope>
    <source>
        <strain evidence="3">S3BR25-2</strain>
    </source>
</reference>
<accession>A0ABU2G1E1</accession>
<dbReference type="EMBL" id="JAMQOQ010000002">
    <property type="protein sequence ID" value="MDS0293993.1"/>
    <property type="molecule type" value="Genomic_DNA"/>
</dbReference>
<feature type="transmembrane region" description="Helical" evidence="1">
    <location>
        <begin position="53"/>
        <end position="70"/>
    </location>
</feature>
<keyword evidence="3" id="KW-1185">Reference proteome</keyword>
<name>A0ABU2G1E1_9EURY</name>
<dbReference type="Proteomes" id="UP001254813">
    <property type="component" value="Unassembled WGS sequence"/>
</dbReference>
<keyword evidence="1" id="KW-0472">Membrane</keyword>
<gene>
    <name evidence="2" type="ORF">NDI79_07395</name>
</gene>
<comment type="caution">
    <text evidence="2">The sequence shown here is derived from an EMBL/GenBank/DDBJ whole genome shotgun (WGS) entry which is preliminary data.</text>
</comment>
<protein>
    <submittedName>
        <fullName evidence="2">Uncharacterized protein</fullName>
    </submittedName>
</protein>
<keyword evidence="1" id="KW-0812">Transmembrane</keyword>
<evidence type="ECO:0000313" key="2">
    <source>
        <dbReference type="EMBL" id="MDS0293993.1"/>
    </source>
</evidence>
<dbReference type="RefSeq" id="WP_310927847.1">
    <property type="nucleotide sequence ID" value="NZ_JAMQOQ010000002.1"/>
</dbReference>
<proteinExistence type="predicted"/>
<evidence type="ECO:0000313" key="3">
    <source>
        <dbReference type="Proteomes" id="UP001254813"/>
    </source>
</evidence>
<keyword evidence="1" id="KW-1133">Transmembrane helix</keyword>
<feature type="transmembrane region" description="Helical" evidence="1">
    <location>
        <begin position="12"/>
        <end position="33"/>
    </location>
</feature>
<organism evidence="2 3">
    <name type="scientific">Halogeometricum luteum</name>
    <dbReference type="NCBI Taxonomy" id="2950537"/>
    <lineage>
        <taxon>Archaea</taxon>
        <taxon>Methanobacteriati</taxon>
        <taxon>Methanobacteriota</taxon>
        <taxon>Stenosarchaea group</taxon>
        <taxon>Halobacteria</taxon>
        <taxon>Halobacteriales</taxon>
        <taxon>Haloferacaceae</taxon>
        <taxon>Halogeometricum</taxon>
    </lineage>
</organism>
<sequence length="76" mass="8357">MKGRFPSPSERLRTWGEVVALSGFCVLWAVVIRWETLLALPAEGVALRSLRDVALFVLLVTFASAVVLRGESLVTE</sequence>
<evidence type="ECO:0000256" key="1">
    <source>
        <dbReference type="SAM" id="Phobius"/>
    </source>
</evidence>